<dbReference type="AlphaFoldDB" id="A0ABD6AI84"/>
<sequence length="60" mass="6260">MSNSRTGPIQDSPNDSGDGTEQREYQFGGDYVISSSASAGAWVSATYPMLAVDQIDTGVA</sequence>
<gene>
    <name evidence="2" type="ORF">ACFQMF_01760</name>
</gene>
<keyword evidence="3" id="KW-1185">Reference proteome</keyword>
<evidence type="ECO:0000256" key="1">
    <source>
        <dbReference type="SAM" id="MobiDB-lite"/>
    </source>
</evidence>
<feature type="region of interest" description="Disordered" evidence="1">
    <location>
        <begin position="1"/>
        <end position="27"/>
    </location>
</feature>
<name>A0ABD6AI84_9EURY</name>
<evidence type="ECO:0000313" key="3">
    <source>
        <dbReference type="Proteomes" id="UP001596545"/>
    </source>
</evidence>
<organism evidence="2 3">
    <name type="scientific">Halorubrum rutilum</name>
    <dbReference type="NCBI Taxonomy" id="1364933"/>
    <lineage>
        <taxon>Archaea</taxon>
        <taxon>Methanobacteriati</taxon>
        <taxon>Methanobacteriota</taxon>
        <taxon>Stenosarchaea group</taxon>
        <taxon>Halobacteria</taxon>
        <taxon>Halobacteriales</taxon>
        <taxon>Haloferacaceae</taxon>
        <taxon>Halorubrum</taxon>
    </lineage>
</organism>
<evidence type="ECO:0000313" key="2">
    <source>
        <dbReference type="EMBL" id="MFC7323298.1"/>
    </source>
</evidence>
<comment type="caution">
    <text evidence="2">The sequence shown here is derived from an EMBL/GenBank/DDBJ whole genome shotgun (WGS) entry which is preliminary data.</text>
</comment>
<feature type="compositionally biased region" description="Polar residues" evidence="1">
    <location>
        <begin position="1"/>
        <end position="19"/>
    </location>
</feature>
<protein>
    <submittedName>
        <fullName evidence="2">Uncharacterized protein</fullName>
    </submittedName>
</protein>
<accession>A0ABD6AI84</accession>
<dbReference type="RefSeq" id="WP_256407399.1">
    <property type="nucleotide sequence ID" value="NZ_JANHDN010000001.1"/>
</dbReference>
<dbReference type="EMBL" id="JBHTBL010000001">
    <property type="protein sequence ID" value="MFC7323298.1"/>
    <property type="molecule type" value="Genomic_DNA"/>
</dbReference>
<proteinExistence type="predicted"/>
<reference evidence="2 3" key="1">
    <citation type="journal article" date="2019" name="Int. J. Syst. Evol. Microbiol.">
        <title>The Global Catalogue of Microorganisms (GCM) 10K type strain sequencing project: providing services to taxonomists for standard genome sequencing and annotation.</title>
        <authorList>
            <consortium name="The Broad Institute Genomics Platform"/>
            <consortium name="The Broad Institute Genome Sequencing Center for Infectious Disease"/>
            <person name="Wu L."/>
            <person name="Ma J."/>
        </authorList>
    </citation>
    <scope>NUCLEOTIDE SEQUENCE [LARGE SCALE GENOMIC DNA]</scope>
    <source>
        <strain evidence="2 3">CGMCC 1.12554</strain>
    </source>
</reference>
<dbReference type="Proteomes" id="UP001596545">
    <property type="component" value="Unassembled WGS sequence"/>
</dbReference>